<accession>A0ABW2IK76</accession>
<keyword evidence="4" id="KW-1185">Reference proteome</keyword>
<dbReference type="Gene3D" id="3.10.180.10">
    <property type="entry name" value="2,3-Dihydroxybiphenyl 1,2-Dioxygenase, domain 1"/>
    <property type="match status" value="2"/>
</dbReference>
<dbReference type="SUPFAM" id="SSF54593">
    <property type="entry name" value="Glyoxalase/Bleomycin resistance protein/Dihydroxybiphenyl dioxygenase"/>
    <property type="match status" value="1"/>
</dbReference>
<feature type="domain" description="VOC" evidence="2">
    <location>
        <begin position="4"/>
        <end position="142"/>
    </location>
</feature>
<dbReference type="EMBL" id="JBHTBR010000004">
    <property type="protein sequence ID" value="MFC7291554.1"/>
    <property type="molecule type" value="Genomic_DNA"/>
</dbReference>
<feature type="domain" description="VOC" evidence="2">
    <location>
        <begin position="160"/>
        <end position="281"/>
    </location>
</feature>
<gene>
    <name evidence="3" type="ORF">ACFQS8_08000</name>
</gene>
<dbReference type="InterPro" id="IPR037523">
    <property type="entry name" value="VOC_core"/>
</dbReference>
<proteinExistence type="predicted"/>
<evidence type="ECO:0000313" key="4">
    <source>
        <dbReference type="Proteomes" id="UP001596492"/>
    </source>
</evidence>
<keyword evidence="1" id="KW-0479">Metal-binding</keyword>
<dbReference type="InterPro" id="IPR025870">
    <property type="entry name" value="Glyoxalase-like_dom"/>
</dbReference>
<comment type="caution">
    <text evidence="3">The sequence shown here is derived from an EMBL/GenBank/DDBJ whole genome shotgun (WGS) entry which is preliminary data.</text>
</comment>
<reference evidence="4" key="1">
    <citation type="journal article" date="2019" name="Int. J. Syst. Evol. Microbiol.">
        <title>The Global Catalogue of Microorganisms (GCM) 10K type strain sequencing project: providing services to taxonomists for standard genome sequencing and annotation.</title>
        <authorList>
            <consortium name="The Broad Institute Genomics Platform"/>
            <consortium name="The Broad Institute Genome Sequencing Center for Infectious Disease"/>
            <person name="Wu L."/>
            <person name="Ma J."/>
        </authorList>
    </citation>
    <scope>NUCLEOTIDE SEQUENCE [LARGE SCALE GENOMIC DNA]</scope>
    <source>
        <strain evidence="4">CCUG 51308</strain>
    </source>
</reference>
<dbReference type="PANTHER" id="PTHR43048">
    <property type="entry name" value="METHYLMALONYL-COA EPIMERASE"/>
    <property type="match status" value="1"/>
</dbReference>
<evidence type="ECO:0000256" key="1">
    <source>
        <dbReference type="ARBA" id="ARBA00022723"/>
    </source>
</evidence>
<dbReference type="PROSITE" id="PS51819">
    <property type="entry name" value="VOC"/>
    <property type="match status" value="2"/>
</dbReference>
<name>A0ABW2IK76_9PROT</name>
<evidence type="ECO:0000313" key="3">
    <source>
        <dbReference type="EMBL" id="MFC7291554.1"/>
    </source>
</evidence>
<organism evidence="3 4">
    <name type="scientific">Hirschia litorea</name>
    <dbReference type="NCBI Taxonomy" id="1199156"/>
    <lineage>
        <taxon>Bacteria</taxon>
        <taxon>Pseudomonadati</taxon>
        <taxon>Pseudomonadota</taxon>
        <taxon>Alphaproteobacteria</taxon>
        <taxon>Hyphomonadales</taxon>
        <taxon>Hyphomonadaceae</taxon>
        <taxon>Hirschia</taxon>
    </lineage>
</organism>
<dbReference type="InterPro" id="IPR029068">
    <property type="entry name" value="Glyas_Bleomycin-R_OHBP_Dase"/>
</dbReference>
<dbReference type="RefSeq" id="WP_382166786.1">
    <property type="nucleotide sequence ID" value="NZ_JBHTBR010000004.1"/>
</dbReference>
<dbReference type="Pfam" id="PF13669">
    <property type="entry name" value="Glyoxalase_4"/>
    <property type="match status" value="1"/>
</dbReference>
<dbReference type="InterPro" id="IPR051785">
    <property type="entry name" value="MMCE/EMCE_epimerase"/>
</dbReference>
<sequence>MIDGIDHLVFVCGNLEAAKADYSALLGREPDWHAIDNTAGTATVLFRVDNMAVELFGPHGEGPVGAKLQAMVQAGNEGLSSIAFSCADIEEIHNKYMRLGLFPSDISEGKSEDIQSGKQRIWRRIRLDTQRTQGVRHFIIENGEGGDILPRACGDDCVSSLDHVVINSPNADRAAALYGARLGAELRLDLERPDLASHFQFFRVGAATLEVVSRIGVEADNDSDDTLWGVSWSVKDIKAAHERVKKAGFRVTDIRSGRKNGSLVFTVLDRTCNTPTLFIQQPTQ</sequence>
<dbReference type="PANTHER" id="PTHR43048:SF3">
    <property type="entry name" value="METHYLMALONYL-COA EPIMERASE, MITOCHONDRIAL"/>
    <property type="match status" value="1"/>
</dbReference>
<evidence type="ECO:0000259" key="2">
    <source>
        <dbReference type="PROSITE" id="PS51819"/>
    </source>
</evidence>
<dbReference type="Proteomes" id="UP001596492">
    <property type="component" value="Unassembled WGS sequence"/>
</dbReference>
<dbReference type="Pfam" id="PF13468">
    <property type="entry name" value="Glyoxalase_3"/>
    <property type="match status" value="1"/>
</dbReference>
<protein>
    <submittedName>
        <fullName evidence="3">VOC family protein</fullName>
    </submittedName>
</protein>